<evidence type="ECO:0000313" key="4">
    <source>
        <dbReference type="EMBL" id="CBX97068.1"/>
    </source>
</evidence>
<dbReference type="InParanoid" id="E5A0K8"/>
<keyword evidence="3" id="KW-0732">Signal</keyword>
<dbReference type="eggNOG" id="ENOG502SQRF">
    <property type="taxonomic scope" value="Eukaryota"/>
</dbReference>
<feature type="chain" id="PRO_5003195012" evidence="3">
    <location>
        <begin position="19"/>
        <end position="215"/>
    </location>
</feature>
<dbReference type="GO" id="GO:0003723">
    <property type="term" value="F:RNA binding"/>
    <property type="evidence" value="ECO:0007669"/>
    <property type="project" value="InterPro"/>
</dbReference>
<dbReference type="VEuPathDB" id="FungiDB:LEMA_P101990.1"/>
<evidence type="ECO:0000256" key="2">
    <source>
        <dbReference type="ARBA" id="ARBA00022801"/>
    </source>
</evidence>
<dbReference type="Proteomes" id="UP000002668">
    <property type="component" value="Genome"/>
</dbReference>
<evidence type="ECO:0000313" key="5">
    <source>
        <dbReference type="Proteomes" id="UP000002668"/>
    </source>
</evidence>
<proteinExistence type="predicted"/>
<dbReference type="SUPFAM" id="SSF53933">
    <property type="entry name" value="Microbial ribonucleases"/>
    <property type="match status" value="1"/>
</dbReference>
<accession>E5A0K8</accession>
<feature type="signal peptide" evidence="3">
    <location>
        <begin position="1"/>
        <end position="18"/>
    </location>
</feature>
<protein>
    <submittedName>
        <fullName evidence="4">Uncharacterized protein</fullName>
    </submittedName>
</protein>
<reference evidence="5" key="1">
    <citation type="journal article" date="2011" name="Nat. Commun.">
        <title>Effector diversification within compartments of the Leptosphaeria maculans genome affected by Repeat-Induced Point mutations.</title>
        <authorList>
            <person name="Rouxel T."/>
            <person name="Grandaubert J."/>
            <person name="Hane J.K."/>
            <person name="Hoede C."/>
            <person name="van de Wouw A.P."/>
            <person name="Couloux A."/>
            <person name="Dominguez V."/>
            <person name="Anthouard V."/>
            <person name="Bally P."/>
            <person name="Bourras S."/>
            <person name="Cozijnsen A.J."/>
            <person name="Ciuffetti L.M."/>
            <person name="Degrave A."/>
            <person name="Dilmaghani A."/>
            <person name="Duret L."/>
            <person name="Fudal I."/>
            <person name="Goodwin S.B."/>
            <person name="Gout L."/>
            <person name="Glaser N."/>
            <person name="Linglin J."/>
            <person name="Kema G.H.J."/>
            <person name="Lapalu N."/>
            <person name="Lawrence C.B."/>
            <person name="May K."/>
            <person name="Meyer M."/>
            <person name="Ollivier B."/>
            <person name="Poulain J."/>
            <person name="Schoch C.L."/>
            <person name="Simon A."/>
            <person name="Spatafora J.W."/>
            <person name="Stachowiak A."/>
            <person name="Turgeon B.G."/>
            <person name="Tyler B.M."/>
            <person name="Vincent D."/>
            <person name="Weissenbach J."/>
            <person name="Amselem J."/>
            <person name="Quesneville H."/>
            <person name="Oliver R.P."/>
            <person name="Wincker P."/>
            <person name="Balesdent M.-H."/>
            <person name="Howlett B.J."/>
        </authorList>
    </citation>
    <scope>NUCLEOTIDE SEQUENCE [LARGE SCALE GENOMIC DNA]</scope>
    <source>
        <strain evidence="5">JN3 / isolate v23.1.3 / race Av1-4-5-6-7-8</strain>
    </source>
</reference>
<keyword evidence="5" id="KW-1185">Reference proteome</keyword>
<dbReference type="OrthoDB" id="5425539at2759"/>
<gene>
    <name evidence="4" type="ORF">LEMA_P101990.1</name>
</gene>
<dbReference type="AlphaFoldDB" id="E5A0K8"/>
<dbReference type="GeneID" id="13283302"/>
<dbReference type="EMBL" id="FP929130">
    <property type="protein sequence ID" value="CBX97068.1"/>
    <property type="molecule type" value="Genomic_DNA"/>
</dbReference>
<name>E5A0K8_LEPMJ</name>
<dbReference type="Pfam" id="PF00545">
    <property type="entry name" value="Ribonuclease"/>
    <property type="match status" value="1"/>
</dbReference>
<keyword evidence="2" id="KW-0378">Hydrolase</keyword>
<sequence length="215" mass="23325">MKFSLATSLIFLIGIASALPANVTSDGNDADSFDLLAATDPIDFLQAPSQSAKKPCGGNDYTGKDILLAAQKGVNLQLAGQIRGSKYFTLAYKAPSHPLYLCLYPPHSLLRLFLTPRPNLQEGKYPHAINNDDSKGHRLVFLPNCPADLNRMEYPLKKGTPYDGGKNNKGQGDERVVYYYQKGKRGNGGHPKVTYCGLITHKGAKAKGGFVNCHA</sequence>
<dbReference type="Gene3D" id="3.10.450.30">
    <property type="entry name" value="Microbial ribonucleases"/>
    <property type="match status" value="1"/>
</dbReference>
<dbReference type="InterPro" id="IPR000026">
    <property type="entry name" value="N1-like"/>
</dbReference>
<evidence type="ECO:0000256" key="1">
    <source>
        <dbReference type="ARBA" id="ARBA00022722"/>
    </source>
</evidence>
<dbReference type="OMA" id="SASIKCG"/>
<dbReference type="STRING" id="985895.E5A0K8"/>
<dbReference type="GO" id="GO:0016787">
    <property type="term" value="F:hydrolase activity"/>
    <property type="evidence" value="ECO:0007669"/>
    <property type="project" value="UniProtKB-KW"/>
</dbReference>
<evidence type="ECO:0000256" key="3">
    <source>
        <dbReference type="SAM" id="SignalP"/>
    </source>
</evidence>
<dbReference type="RefSeq" id="XP_003840547.1">
    <property type="nucleotide sequence ID" value="XM_003840499.1"/>
</dbReference>
<organism evidence="5">
    <name type="scientific">Leptosphaeria maculans (strain JN3 / isolate v23.1.3 / race Av1-4-5-6-7-8)</name>
    <name type="common">Blackleg fungus</name>
    <name type="synonym">Phoma lingam</name>
    <dbReference type="NCBI Taxonomy" id="985895"/>
    <lineage>
        <taxon>Eukaryota</taxon>
        <taxon>Fungi</taxon>
        <taxon>Dikarya</taxon>
        <taxon>Ascomycota</taxon>
        <taxon>Pezizomycotina</taxon>
        <taxon>Dothideomycetes</taxon>
        <taxon>Pleosporomycetidae</taxon>
        <taxon>Pleosporales</taxon>
        <taxon>Pleosporineae</taxon>
        <taxon>Leptosphaeriaceae</taxon>
        <taxon>Plenodomus</taxon>
        <taxon>Plenodomus lingam/Leptosphaeria maculans species complex</taxon>
    </lineage>
</organism>
<dbReference type="InterPro" id="IPR016191">
    <property type="entry name" value="Ribonuclease/ribotoxin"/>
</dbReference>
<dbReference type="HOGENOM" id="CLU_111658_3_0_1"/>
<dbReference type="GO" id="GO:0004521">
    <property type="term" value="F:RNA endonuclease activity"/>
    <property type="evidence" value="ECO:0007669"/>
    <property type="project" value="InterPro"/>
</dbReference>
<keyword evidence="1" id="KW-0540">Nuclease</keyword>